<evidence type="ECO:0000313" key="1">
    <source>
        <dbReference type="EMBL" id="CAE7027428.1"/>
    </source>
</evidence>
<dbReference type="Proteomes" id="UP000472372">
    <property type="component" value="Chromosome 3"/>
</dbReference>
<dbReference type="AlphaFoldDB" id="A0A6S6VYM4"/>
<evidence type="ECO:0000313" key="2">
    <source>
        <dbReference type="Proteomes" id="UP000472372"/>
    </source>
</evidence>
<name>A0A6S6VYM4_9PLEO</name>
<gene>
    <name evidence="1" type="ORF">PTTW11_04243</name>
</gene>
<organism evidence="1 2">
    <name type="scientific">Pyrenophora teres f. teres</name>
    <dbReference type="NCBI Taxonomy" id="97479"/>
    <lineage>
        <taxon>Eukaryota</taxon>
        <taxon>Fungi</taxon>
        <taxon>Dikarya</taxon>
        <taxon>Ascomycota</taxon>
        <taxon>Pezizomycotina</taxon>
        <taxon>Dothideomycetes</taxon>
        <taxon>Pleosporomycetidae</taxon>
        <taxon>Pleosporales</taxon>
        <taxon>Pleosporineae</taxon>
        <taxon>Pleosporaceae</taxon>
        <taxon>Pyrenophora</taxon>
    </lineage>
</organism>
<accession>A0A6S6VYM4</accession>
<proteinExistence type="predicted"/>
<dbReference type="EMBL" id="HG992979">
    <property type="protein sequence ID" value="CAE7027428.1"/>
    <property type="molecule type" value="Genomic_DNA"/>
</dbReference>
<sequence length="296" mass="33569">MRYFGIFALITTAVAAPLTPRPLDRACPQYQSIWHDVRENSSSFVDLPMHVDVVRDVCCSDAMRKFPGEIDPLCPINVVQKRGPPYIKDFQDFCTQTAHTFGCMPGFDNDPSVCHDALRKCCRILGLDPNFGYLPDPICIPYILIDKFEQFNVPAHPAPDMYEPSSKRQTEDYNHTAAPMKTTLVKRDKLPDMYKPFVKRQTEDYNRTTTPTTTTLVKRDNSHMCSVPYFSELSCCRYDVDDPTNQDCIKVEVETLPQTPNDFETLCGFPSPACCPLWGGNICLPISYGHKTSDIQ</sequence>
<reference evidence="1" key="1">
    <citation type="submission" date="2021-02" db="EMBL/GenBank/DDBJ databases">
        <authorList>
            <person name="Syme A R."/>
            <person name="Syme A R."/>
            <person name="Moolhuijzen P."/>
        </authorList>
    </citation>
    <scope>NUCLEOTIDE SEQUENCE</scope>
    <source>
        <strain evidence="1">W1-1</strain>
    </source>
</reference>
<protein>
    <submittedName>
        <fullName evidence="1">Uncharacterized protein</fullName>
    </submittedName>
</protein>